<accession>A0A382AW71</accession>
<sequence length="94" mass="11000">NHVCSVHCPQEHYPKIEAQFFFLPRGYLCLWKVLYRLRLAYCPNNLLYKGDLIRFFAIALPVVGRVPGVYNTDRDTFAGHCQYEDFLRCACVPK</sequence>
<dbReference type="EMBL" id="UINC01027079">
    <property type="protein sequence ID" value="SVB05699.1"/>
    <property type="molecule type" value="Genomic_DNA"/>
</dbReference>
<feature type="non-terminal residue" evidence="1">
    <location>
        <position position="1"/>
    </location>
</feature>
<proteinExistence type="predicted"/>
<name>A0A382AW71_9ZZZZ</name>
<gene>
    <name evidence="1" type="ORF">METZ01_LOCUS158553</name>
</gene>
<evidence type="ECO:0000313" key="1">
    <source>
        <dbReference type="EMBL" id="SVB05699.1"/>
    </source>
</evidence>
<organism evidence="1">
    <name type="scientific">marine metagenome</name>
    <dbReference type="NCBI Taxonomy" id="408172"/>
    <lineage>
        <taxon>unclassified sequences</taxon>
        <taxon>metagenomes</taxon>
        <taxon>ecological metagenomes</taxon>
    </lineage>
</organism>
<protein>
    <submittedName>
        <fullName evidence="1">Uncharacterized protein</fullName>
    </submittedName>
</protein>
<reference evidence="1" key="1">
    <citation type="submission" date="2018-05" db="EMBL/GenBank/DDBJ databases">
        <authorList>
            <person name="Lanie J.A."/>
            <person name="Ng W.-L."/>
            <person name="Kazmierczak K.M."/>
            <person name="Andrzejewski T.M."/>
            <person name="Davidsen T.M."/>
            <person name="Wayne K.J."/>
            <person name="Tettelin H."/>
            <person name="Glass J.I."/>
            <person name="Rusch D."/>
            <person name="Podicherti R."/>
            <person name="Tsui H.-C.T."/>
            <person name="Winkler M.E."/>
        </authorList>
    </citation>
    <scope>NUCLEOTIDE SEQUENCE</scope>
</reference>
<dbReference type="AlphaFoldDB" id="A0A382AW71"/>